<name>A0A5J5LLE3_HALHI</name>
<dbReference type="EMBL" id="RQWK01000001">
    <property type="protein sequence ID" value="KAA9410254.1"/>
    <property type="molecule type" value="Genomic_DNA"/>
</dbReference>
<protein>
    <submittedName>
        <fullName evidence="2">Uncharacterized protein</fullName>
    </submittedName>
</protein>
<gene>
    <name evidence="2" type="ORF">EGO51_10715</name>
</gene>
<proteinExistence type="predicted"/>
<feature type="transmembrane region" description="Helical" evidence="1">
    <location>
        <begin position="54"/>
        <end position="72"/>
    </location>
</feature>
<evidence type="ECO:0000313" key="2">
    <source>
        <dbReference type="EMBL" id="KAA9410254.1"/>
    </source>
</evidence>
<dbReference type="AlphaFoldDB" id="A0A5J5LLE3"/>
<feature type="transmembrane region" description="Helical" evidence="1">
    <location>
        <begin position="84"/>
        <end position="105"/>
    </location>
</feature>
<keyword evidence="1" id="KW-1133">Transmembrane helix</keyword>
<keyword evidence="1" id="KW-0472">Membrane</keyword>
<comment type="caution">
    <text evidence="2">The sequence shown here is derived from an EMBL/GenBank/DDBJ whole genome shotgun (WGS) entry which is preliminary data.</text>
</comment>
<reference evidence="2 3" key="1">
    <citation type="submission" date="2018-11" db="EMBL/GenBank/DDBJ databases">
        <title>Genomic analysis of Haloarcula hispanica CBA1121.</title>
        <authorList>
            <person name="Kim Y.B."/>
            <person name="Roh S.W."/>
        </authorList>
    </citation>
    <scope>NUCLEOTIDE SEQUENCE [LARGE SCALE GENOMIC DNA]</scope>
    <source>
        <strain evidence="2 3">CBA1121</strain>
    </source>
</reference>
<keyword evidence="1" id="KW-0812">Transmembrane</keyword>
<dbReference type="Proteomes" id="UP000326244">
    <property type="component" value="Unassembled WGS sequence"/>
</dbReference>
<accession>A0A5J5LLE3</accession>
<organism evidence="2 3">
    <name type="scientific">Haloarcula hispanica</name>
    <dbReference type="NCBI Taxonomy" id="51589"/>
    <lineage>
        <taxon>Archaea</taxon>
        <taxon>Methanobacteriati</taxon>
        <taxon>Methanobacteriota</taxon>
        <taxon>Stenosarchaea group</taxon>
        <taxon>Halobacteria</taxon>
        <taxon>Halobacteriales</taxon>
        <taxon>Haloarculaceae</taxon>
        <taxon>Haloarcula</taxon>
    </lineage>
</organism>
<evidence type="ECO:0000256" key="1">
    <source>
        <dbReference type="SAM" id="Phobius"/>
    </source>
</evidence>
<dbReference type="RefSeq" id="WP_151103559.1">
    <property type="nucleotide sequence ID" value="NZ_RQWK01000001.1"/>
</dbReference>
<sequence>MDQSDDLGGSLNVEVGEDVPIHNTKDPDEVFLTSKSKLKLALLEYKEGVKSLRAWVNPLVLLMTVGSILLVGNFQKTYGVPAEFWRAIYFITAIISIFWLVYSLYSFYENRQNAKVDSIIKQLKKEEN</sequence>
<evidence type="ECO:0000313" key="3">
    <source>
        <dbReference type="Proteomes" id="UP000326244"/>
    </source>
</evidence>